<keyword evidence="2" id="KW-1185">Reference proteome</keyword>
<reference evidence="1 2" key="1">
    <citation type="journal article" date="2019" name="Int. J. Syst. Evol. Microbiol.">
        <title>The Global Catalogue of Microorganisms (GCM) 10K type strain sequencing project: providing services to taxonomists for standard genome sequencing and annotation.</title>
        <authorList>
            <consortium name="The Broad Institute Genomics Platform"/>
            <consortium name="The Broad Institute Genome Sequencing Center for Infectious Disease"/>
            <person name="Wu L."/>
            <person name="Ma J."/>
        </authorList>
    </citation>
    <scope>NUCLEOTIDE SEQUENCE [LARGE SCALE GENOMIC DNA]</scope>
    <source>
        <strain evidence="1 2">Y73</strain>
    </source>
</reference>
<evidence type="ECO:0000313" key="1">
    <source>
        <dbReference type="EMBL" id="MFC6889438.1"/>
    </source>
</evidence>
<evidence type="ECO:0008006" key="3">
    <source>
        <dbReference type="Google" id="ProtNLM"/>
    </source>
</evidence>
<gene>
    <name evidence="1" type="ORF">ACFQEY_10485</name>
</gene>
<name>A0ABD5UNY8_9EURY</name>
<comment type="caution">
    <text evidence="1">The sequence shown here is derived from an EMBL/GenBank/DDBJ whole genome shotgun (WGS) entry which is preliminary data.</text>
</comment>
<protein>
    <recommendedName>
        <fullName evidence="3">Small CPxCG-related zinc finger protein</fullName>
    </recommendedName>
</protein>
<dbReference type="EMBL" id="JBHSXI010000011">
    <property type="protein sequence ID" value="MFC6889438.1"/>
    <property type="molecule type" value="Genomic_DNA"/>
</dbReference>
<accession>A0ABD5UNY8</accession>
<dbReference type="InterPro" id="IPR055985">
    <property type="entry name" value="DUF7563"/>
</dbReference>
<dbReference type="Proteomes" id="UP001596333">
    <property type="component" value="Unassembled WGS sequence"/>
</dbReference>
<organism evidence="1 2">
    <name type="scientific">Halorubrum trueperi</name>
    <dbReference type="NCBI Taxonomy" id="2004704"/>
    <lineage>
        <taxon>Archaea</taxon>
        <taxon>Methanobacteriati</taxon>
        <taxon>Methanobacteriota</taxon>
        <taxon>Stenosarchaea group</taxon>
        <taxon>Halobacteria</taxon>
        <taxon>Halobacteriales</taxon>
        <taxon>Haloferacaceae</taxon>
        <taxon>Halorubrum</taxon>
    </lineage>
</organism>
<dbReference type="Pfam" id="PF24444">
    <property type="entry name" value="DUF7563"/>
    <property type="match status" value="1"/>
</dbReference>
<sequence>MSEQGYSAGPNRRCERCGSAVTPRFVRVFGTKDGVYGCLDCLTRQELSVGEAAIRPDEDAAGVHARWVPDEQPPDR</sequence>
<proteinExistence type="predicted"/>
<dbReference type="AlphaFoldDB" id="A0ABD5UNY8"/>
<dbReference type="RefSeq" id="WP_379768244.1">
    <property type="nucleotide sequence ID" value="NZ_JBHSXI010000011.1"/>
</dbReference>
<evidence type="ECO:0000313" key="2">
    <source>
        <dbReference type="Proteomes" id="UP001596333"/>
    </source>
</evidence>